<accession>A0A8X6VWP8</accession>
<keyword evidence="2" id="KW-1185">Reference proteome</keyword>
<organism evidence="1 2">
    <name type="scientific">Trichonephila clavipes</name>
    <name type="common">Golden silk orbweaver</name>
    <name type="synonym">Nephila clavipes</name>
    <dbReference type="NCBI Taxonomy" id="2585209"/>
    <lineage>
        <taxon>Eukaryota</taxon>
        <taxon>Metazoa</taxon>
        <taxon>Ecdysozoa</taxon>
        <taxon>Arthropoda</taxon>
        <taxon>Chelicerata</taxon>
        <taxon>Arachnida</taxon>
        <taxon>Araneae</taxon>
        <taxon>Araneomorphae</taxon>
        <taxon>Entelegynae</taxon>
        <taxon>Araneoidea</taxon>
        <taxon>Nephilidae</taxon>
        <taxon>Trichonephila</taxon>
    </lineage>
</organism>
<reference evidence="1" key="1">
    <citation type="submission" date="2020-08" db="EMBL/GenBank/DDBJ databases">
        <title>Multicomponent nature underlies the extraordinary mechanical properties of spider dragline silk.</title>
        <authorList>
            <person name="Kono N."/>
            <person name="Nakamura H."/>
            <person name="Mori M."/>
            <person name="Yoshida Y."/>
            <person name="Ohtoshi R."/>
            <person name="Malay A.D."/>
            <person name="Moran D.A.P."/>
            <person name="Tomita M."/>
            <person name="Numata K."/>
            <person name="Arakawa K."/>
        </authorList>
    </citation>
    <scope>NUCLEOTIDE SEQUENCE</scope>
</reference>
<dbReference type="Proteomes" id="UP000887159">
    <property type="component" value="Unassembled WGS sequence"/>
</dbReference>
<dbReference type="AlphaFoldDB" id="A0A8X6VWP8"/>
<evidence type="ECO:0000313" key="2">
    <source>
        <dbReference type="Proteomes" id="UP000887159"/>
    </source>
</evidence>
<evidence type="ECO:0000313" key="1">
    <source>
        <dbReference type="EMBL" id="GFY23863.1"/>
    </source>
</evidence>
<dbReference type="EMBL" id="BMAU01021367">
    <property type="protein sequence ID" value="GFY23863.1"/>
    <property type="molecule type" value="Genomic_DNA"/>
</dbReference>
<gene>
    <name evidence="1" type="ORF">TNCV_3536571</name>
</gene>
<name>A0A8X6VWP8_TRICX</name>
<protein>
    <submittedName>
        <fullName evidence="1">Uncharacterized protein</fullName>
    </submittedName>
</protein>
<sequence>MGGLKWIVRVISKKQTTAAKVSSVSIWILQCQLIEVRRPSHNQNIYARAAIPKPLVTDVTAKRRLQRCSFHKTWWI</sequence>
<proteinExistence type="predicted"/>
<comment type="caution">
    <text evidence="1">The sequence shown here is derived from an EMBL/GenBank/DDBJ whole genome shotgun (WGS) entry which is preliminary data.</text>
</comment>